<proteinExistence type="predicted"/>
<dbReference type="OrthoDB" id="1860851at2"/>
<name>A0A174RKP9_9FIRM</name>
<sequence length="350" mass="37157">MNSDMHRELQESIDLLRGQFDELSSGIRLPHSLDADVLREQLNHVVPFPTSTPRKHRWRAGVSIAACFVLMLGAGVMLSRQGGDVLSRSAAPQSAGAAAPTAEAAMFDASVPAADAGIAGYSALPEDLEEGMDAAAPKAAPASEEAPLLAAEPTEFTDEAADAPAVGAGRAAEFVDSDTLTGDFLPLPELSDARAVQTYGAYVPVQAPVGTVYSDGTESESGVSVLFSQPGGGKELQLSVTVLTEAERTYVVDTLRPETYDLRLYSKPYADSIPENLTEICRNATFSAEDVTEQILQARLVPSSESGDEKAYYGHIGVLYGADILVRYNAVDLSPQELYSIIDTTRKAAE</sequence>
<reference evidence="3" key="3">
    <citation type="journal article" date="2018" name="BMC Genomics">
        <title>Whole genome sequencing and function prediction of 133 gut anaerobes isolated from chicken caecum in pure cultures.</title>
        <authorList>
            <person name="Medvecky M."/>
            <person name="Cejkova D."/>
            <person name="Polansky O."/>
            <person name="Karasova D."/>
            <person name="Kubasova T."/>
            <person name="Cizek A."/>
            <person name="Rychlik I."/>
        </authorList>
    </citation>
    <scope>NUCLEOTIDE SEQUENCE</scope>
    <source>
        <strain evidence="3">An175</strain>
    </source>
</reference>
<evidence type="ECO:0008006" key="8">
    <source>
        <dbReference type="Google" id="ProtNLM"/>
    </source>
</evidence>
<evidence type="ECO:0000313" key="6">
    <source>
        <dbReference type="Proteomes" id="UP000196386"/>
    </source>
</evidence>
<accession>A0A174RKP9</accession>
<dbReference type="EMBL" id="NFKP01000002">
    <property type="protein sequence ID" value="OUP71159.1"/>
    <property type="molecule type" value="Genomic_DNA"/>
</dbReference>
<dbReference type="AlphaFoldDB" id="A0A174RKP9"/>
<keyword evidence="1" id="KW-1133">Transmembrane helix</keyword>
<evidence type="ECO:0000313" key="5">
    <source>
        <dbReference type="Proteomes" id="UP000095765"/>
    </source>
</evidence>
<reference evidence="4 7" key="4">
    <citation type="submission" date="2018-08" db="EMBL/GenBank/DDBJ databases">
        <title>A genome reference for cultivated species of the human gut microbiota.</title>
        <authorList>
            <person name="Zou Y."/>
            <person name="Xue W."/>
            <person name="Luo G."/>
        </authorList>
    </citation>
    <scope>NUCLEOTIDE SEQUENCE [LARGE SCALE GENOMIC DNA]</scope>
    <source>
        <strain evidence="4 7">TF05-12AC</strain>
    </source>
</reference>
<dbReference type="EMBL" id="QVME01000001">
    <property type="protein sequence ID" value="RGE70008.1"/>
    <property type="molecule type" value="Genomic_DNA"/>
</dbReference>
<dbReference type="RefSeq" id="WP_006877183.1">
    <property type="nucleotide sequence ID" value="NZ_CABIWA010000003.1"/>
</dbReference>
<dbReference type="EMBL" id="CZBE01000014">
    <property type="protein sequence ID" value="CUP84656.1"/>
    <property type="molecule type" value="Genomic_DNA"/>
</dbReference>
<feature type="transmembrane region" description="Helical" evidence="1">
    <location>
        <begin position="60"/>
        <end position="78"/>
    </location>
</feature>
<gene>
    <name evidence="3" type="ORF">B5F11_03595</name>
    <name evidence="4" type="ORF">DXC40_02805</name>
    <name evidence="2" type="ORF">ERS852551_02139</name>
</gene>
<evidence type="ECO:0000313" key="7">
    <source>
        <dbReference type="Proteomes" id="UP000260828"/>
    </source>
</evidence>
<reference evidence="6" key="2">
    <citation type="submission" date="2017-04" db="EMBL/GenBank/DDBJ databases">
        <title>Function of individual gut microbiota members based on whole genome sequencing of pure cultures obtained from chicken caecum.</title>
        <authorList>
            <person name="Medvecky M."/>
            <person name="Cejkova D."/>
            <person name="Polansky O."/>
            <person name="Karasova D."/>
            <person name="Kubasova T."/>
            <person name="Cizek A."/>
            <person name="Rychlik I."/>
        </authorList>
    </citation>
    <scope>NUCLEOTIDE SEQUENCE [LARGE SCALE GENOMIC DNA]</scope>
    <source>
        <strain evidence="6">An175</strain>
    </source>
</reference>
<protein>
    <recommendedName>
        <fullName evidence="8">DUF4367 domain-containing protein</fullName>
    </recommendedName>
</protein>
<dbReference type="Proteomes" id="UP000260828">
    <property type="component" value="Unassembled WGS sequence"/>
</dbReference>
<evidence type="ECO:0000313" key="3">
    <source>
        <dbReference type="EMBL" id="OUP71159.1"/>
    </source>
</evidence>
<evidence type="ECO:0000313" key="2">
    <source>
        <dbReference type="EMBL" id="CUP84656.1"/>
    </source>
</evidence>
<dbReference type="Proteomes" id="UP000095765">
    <property type="component" value="Unassembled WGS sequence"/>
</dbReference>
<keyword evidence="1" id="KW-0812">Transmembrane</keyword>
<dbReference type="GeneID" id="72465222"/>
<evidence type="ECO:0000313" key="4">
    <source>
        <dbReference type="EMBL" id="RGE70008.1"/>
    </source>
</evidence>
<dbReference type="Proteomes" id="UP000196386">
    <property type="component" value="Unassembled WGS sequence"/>
</dbReference>
<keyword evidence="1" id="KW-0472">Membrane</keyword>
<reference evidence="2 5" key="1">
    <citation type="submission" date="2015-09" db="EMBL/GenBank/DDBJ databases">
        <authorList>
            <consortium name="Pathogen Informatics"/>
        </authorList>
    </citation>
    <scope>NUCLEOTIDE SEQUENCE [LARGE SCALE GENOMIC DNA]</scope>
    <source>
        <strain evidence="2 5">2789STDY5834939</strain>
    </source>
</reference>
<evidence type="ECO:0000256" key="1">
    <source>
        <dbReference type="SAM" id="Phobius"/>
    </source>
</evidence>
<organism evidence="2 5">
    <name type="scientific">Anaerotruncus colihominis</name>
    <dbReference type="NCBI Taxonomy" id="169435"/>
    <lineage>
        <taxon>Bacteria</taxon>
        <taxon>Bacillati</taxon>
        <taxon>Bacillota</taxon>
        <taxon>Clostridia</taxon>
        <taxon>Eubacteriales</taxon>
        <taxon>Oscillospiraceae</taxon>
        <taxon>Anaerotruncus</taxon>
    </lineage>
</organism>